<reference evidence="2 3" key="1">
    <citation type="journal article" date="2019" name="Sci. Rep.">
        <title>Orb-weaving spider Araneus ventricosus genome elucidates the spidroin gene catalogue.</title>
        <authorList>
            <person name="Kono N."/>
            <person name="Nakamura H."/>
            <person name="Ohtoshi R."/>
            <person name="Moran D.A.P."/>
            <person name="Shinohara A."/>
            <person name="Yoshida Y."/>
            <person name="Fujiwara M."/>
            <person name="Mori M."/>
            <person name="Tomita M."/>
            <person name="Arakawa K."/>
        </authorList>
    </citation>
    <scope>NUCLEOTIDE SEQUENCE [LARGE SCALE GENOMIC DNA]</scope>
</reference>
<keyword evidence="3" id="KW-1185">Reference proteome</keyword>
<dbReference type="EMBL" id="BGPR01036700">
    <property type="protein sequence ID" value="GBO12017.1"/>
    <property type="molecule type" value="Genomic_DNA"/>
</dbReference>
<comment type="caution">
    <text evidence="2">The sequence shown here is derived from an EMBL/GenBank/DDBJ whole genome shotgun (WGS) entry which is preliminary data.</text>
</comment>
<dbReference type="AlphaFoldDB" id="A0A4Y2UKC0"/>
<sequence>LHQPVANALQSGRYSPTVCKGGEAQPEGFWEREGGKFLELENGSESMGFGVEK</sequence>
<accession>A0A4Y2UKC0</accession>
<feature type="non-terminal residue" evidence="2">
    <location>
        <position position="1"/>
    </location>
</feature>
<evidence type="ECO:0000313" key="2">
    <source>
        <dbReference type="EMBL" id="GBO12017.1"/>
    </source>
</evidence>
<evidence type="ECO:0000256" key="1">
    <source>
        <dbReference type="SAM" id="MobiDB-lite"/>
    </source>
</evidence>
<organism evidence="2 3">
    <name type="scientific">Araneus ventricosus</name>
    <name type="common">Orbweaver spider</name>
    <name type="synonym">Epeira ventricosa</name>
    <dbReference type="NCBI Taxonomy" id="182803"/>
    <lineage>
        <taxon>Eukaryota</taxon>
        <taxon>Metazoa</taxon>
        <taxon>Ecdysozoa</taxon>
        <taxon>Arthropoda</taxon>
        <taxon>Chelicerata</taxon>
        <taxon>Arachnida</taxon>
        <taxon>Araneae</taxon>
        <taxon>Araneomorphae</taxon>
        <taxon>Entelegynae</taxon>
        <taxon>Araneoidea</taxon>
        <taxon>Araneidae</taxon>
        <taxon>Araneus</taxon>
    </lineage>
</organism>
<feature type="region of interest" description="Disordered" evidence="1">
    <location>
        <begin position="1"/>
        <end position="27"/>
    </location>
</feature>
<name>A0A4Y2UKC0_ARAVE</name>
<proteinExistence type="predicted"/>
<gene>
    <name evidence="2" type="ORF">AVEN_120434_1</name>
</gene>
<protein>
    <submittedName>
        <fullName evidence="2">Uncharacterized protein</fullName>
    </submittedName>
</protein>
<evidence type="ECO:0000313" key="3">
    <source>
        <dbReference type="Proteomes" id="UP000499080"/>
    </source>
</evidence>
<dbReference type="Proteomes" id="UP000499080">
    <property type="component" value="Unassembled WGS sequence"/>
</dbReference>